<name>K4ITU4_PSYTT</name>
<dbReference type="AlphaFoldDB" id="K4ITU4"/>
<feature type="domain" description="YdbS-like PH" evidence="1">
    <location>
        <begin position="47"/>
        <end position="118"/>
    </location>
</feature>
<protein>
    <recommendedName>
        <fullName evidence="1">YdbS-like PH domain-containing protein</fullName>
    </recommendedName>
</protein>
<dbReference type="Pfam" id="PF03703">
    <property type="entry name" value="bPH_2"/>
    <property type="match status" value="1"/>
</dbReference>
<dbReference type="HOGENOM" id="CLU_111557_1_0_10"/>
<evidence type="ECO:0000259" key="1">
    <source>
        <dbReference type="Pfam" id="PF03703"/>
    </source>
</evidence>
<accession>K4ITU4</accession>
<evidence type="ECO:0000313" key="2">
    <source>
        <dbReference type="EMBL" id="AFU68905.1"/>
    </source>
</evidence>
<dbReference type="KEGG" id="ptq:P700755_002114"/>
<evidence type="ECO:0000313" key="3">
    <source>
        <dbReference type="Proteomes" id="UP000008514"/>
    </source>
</evidence>
<dbReference type="eggNOG" id="COG3428">
    <property type="taxonomic scope" value="Bacteria"/>
</dbReference>
<reference evidence="2" key="2">
    <citation type="submission" date="2012-09" db="EMBL/GenBank/DDBJ databases">
        <title>The complete sequence of Psychroflexus torquis an extreme psychrophile from sea-ice that is stimulated by light.</title>
        <authorList>
            <person name="Feng S."/>
            <person name="Powell S.M."/>
            <person name="Bowman J.P."/>
        </authorList>
    </citation>
    <scope>NUCLEOTIDE SEQUENCE [LARGE SCALE GENOMIC DNA]</scope>
    <source>
        <strain evidence="2">ATCC 700755</strain>
    </source>
</reference>
<dbReference type="Proteomes" id="UP000008514">
    <property type="component" value="Chromosome"/>
</dbReference>
<gene>
    <name evidence="2" type="ordered locus">P700755_002114</name>
</gene>
<dbReference type="EMBL" id="CP003879">
    <property type="protein sequence ID" value="AFU68905.1"/>
    <property type="molecule type" value="Genomic_DNA"/>
</dbReference>
<keyword evidence="3" id="KW-1185">Reference proteome</keyword>
<dbReference type="PANTHER" id="PTHR37938">
    <property type="entry name" value="BLL0215 PROTEIN"/>
    <property type="match status" value="1"/>
</dbReference>
<dbReference type="InterPro" id="IPR005182">
    <property type="entry name" value="YdbS-like_PH"/>
</dbReference>
<dbReference type="RefSeq" id="WP_015024486.1">
    <property type="nucleotide sequence ID" value="NC_018721.1"/>
</dbReference>
<sequence>MSQFVENQLLENETVLFETHHHWTNYFKFHTLWSFGLVPLLQSKLEKFVITNKRIIIRKGIILVKTIEISVDQIESVTMYQSIFQKMLGYGKITLIGTGGARYYLDGIEQPNQFKKTIQQIKMN</sequence>
<reference evidence="2" key="1">
    <citation type="submission" date="2006-03" db="EMBL/GenBank/DDBJ databases">
        <authorList>
            <person name="Bowman J."/>
            <person name="Ferriera S."/>
            <person name="Johnson J."/>
            <person name="Kravitz S."/>
            <person name="Halpern A."/>
            <person name="Remington K."/>
            <person name="Beeson K."/>
            <person name="Tran B."/>
            <person name="Rogers Y.-H."/>
            <person name="Friedman R."/>
            <person name="Venter J.C."/>
        </authorList>
    </citation>
    <scope>NUCLEOTIDE SEQUENCE [LARGE SCALE GENOMIC DNA]</scope>
    <source>
        <strain evidence="2">ATCC 700755</strain>
    </source>
</reference>
<proteinExistence type="predicted"/>
<organism evidence="2 3">
    <name type="scientific">Psychroflexus torquis (strain ATCC 700755 / CIP 106069 / ACAM 623)</name>
    <dbReference type="NCBI Taxonomy" id="313595"/>
    <lineage>
        <taxon>Bacteria</taxon>
        <taxon>Pseudomonadati</taxon>
        <taxon>Bacteroidota</taxon>
        <taxon>Flavobacteriia</taxon>
        <taxon>Flavobacteriales</taxon>
        <taxon>Flavobacteriaceae</taxon>
        <taxon>Psychroflexus</taxon>
    </lineage>
</organism>
<dbReference type="STRING" id="313595.P700755_002114"/>
<dbReference type="PANTHER" id="PTHR37938:SF1">
    <property type="entry name" value="BLL0215 PROTEIN"/>
    <property type="match status" value="1"/>
</dbReference>
<dbReference type="OrthoDB" id="3378680at2"/>